<dbReference type="Proteomes" id="UP000281474">
    <property type="component" value="Unassembled WGS sequence"/>
</dbReference>
<dbReference type="RefSeq" id="WP_121839215.1">
    <property type="nucleotide sequence ID" value="NZ_ML014782.1"/>
</dbReference>
<dbReference type="GO" id="GO:0043565">
    <property type="term" value="F:sequence-specific DNA binding"/>
    <property type="evidence" value="ECO:0007669"/>
    <property type="project" value="TreeGrafter"/>
</dbReference>
<keyword evidence="7" id="KW-1185">Reference proteome</keyword>
<keyword evidence="4" id="KW-0804">Transcription</keyword>
<comment type="caution">
    <text evidence="6">The sequence shown here is derived from an EMBL/GenBank/DDBJ whole genome shotgun (WGS) entry which is preliminary data.</text>
</comment>
<protein>
    <submittedName>
        <fullName evidence="6">LysR family transcriptional regulator</fullName>
    </submittedName>
</protein>
<gene>
    <name evidence="6" type="ORF">D5018_11825</name>
</gene>
<name>A0A3L8PYD9_9GAMM</name>
<feature type="domain" description="HTH lysR-type" evidence="5">
    <location>
        <begin position="2"/>
        <end position="59"/>
    </location>
</feature>
<evidence type="ECO:0000256" key="1">
    <source>
        <dbReference type="ARBA" id="ARBA00009437"/>
    </source>
</evidence>
<dbReference type="InterPro" id="IPR005119">
    <property type="entry name" value="LysR_subst-bd"/>
</dbReference>
<dbReference type="Pfam" id="PF03466">
    <property type="entry name" value="LysR_substrate"/>
    <property type="match status" value="1"/>
</dbReference>
<evidence type="ECO:0000256" key="2">
    <source>
        <dbReference type="ARBA" id="ARBA00023015"/>
    </source>
</evidence>
<keyword evidence="2" id="KW-0805">Transcription regulation</keyword>
<evidence type="ECO:0000256" key="3">
    <source>
        <dbReference type="ARBA" id="ARBA00023125"/>
    </source>
</evidence>
<proteinExistence type="inferred from homology"/>
<dbReference type="PROSITE" id="PS50931">
    <property type="entry name" value="HTH_LYSR"/>
    <property type="match status" value="1"/>
</dbReference>
<evidence type="ECO:0000259" key="5">
    <source>
        <dbReference type="PROSITE" id="PS50931"/>
    </source>
</evidence>
<accession>A0A3L8PYD9</accession>
<dbReference type="Gene3D" id="1.10.10.10">
    <property type="entry name" value="Winged helix-like DNA-binding domain superfamily/Winged helix DNA-binding domain"/>
    <property type="match status" value="1"/>
</dbReference>
<dbReference type="CDD" id="cd08422">
    <property type="entry name" value="PBP2_CrgA_like"/>
    <property type="match status" value="1"/>
</dbReference>
<dbReference type="InterPro" id="IPR000847">
    <property type="entry name" value="LysR_HTH_N"/>
</dbReference>
<evidence type="ECO:0000313" key="6">
    <source>
        <dbReference type="EMBL" id="RLV59468.1"/>
    </source>
</evidence>
<dbReference type="PANTHER" id="PTHR30537:SF5">
    <property type="entry name" value="HTH-TYPE TRANSCRIPTIONAL ACTIVATOR TTDR-RELATED"/>
    <property type="match status" value="1"/>
</dbReference>
<dbReference type="EMBL" id="QZEI01000033">
    <property type="protein sequence ID" value="RLV59468.1"/>
    <property type="molecule type" value="Genomic_DNA"/>
</dbReference>
<dbReference type="PANTHER" id="PTHR30537">
    <property type="entry name" value="HTH-TYPE TRANSCRIPTIONAL REGULATOR"/>
    <property type="match status" value="1"/>
</dbReference>
<dbReference type="InterPro" id="IPR036390">
    <property type="entry name" value="WH_DNA-bd_sf"/>
</dbReference>
<dbReference type="SUPFAM" id="SSF53850">
    <property type="entry name" value="Periplasmic binding protein-like II"/>
    <property type="match status" value="1"/>
</dbReference>
<dbReference type="Pfam" id="PF00126">
    <property type="entry name" value="HTH_1"/>
    <property type="match status" value="1"/>
</dbReference>
<evidence type="ECO:0000256" key="4">
    <source>
        <dbReference type="ARBA" id="ARBA00023163"/>
    </source>
</evidence>
<evidence type="ECO:0000313" key="7">
    <source>
        <dbReference type="Proteomes" id="UP000281474"/>
    </source>
</evidence>
<reference evidence="6 7" key="1">
    <citation type="submission" date="2018-09" db="EMBL/GenBank/DDBJ databases">
        <title>Phylogeny of the Shewanellaceae, and recommendation for two new genera, Pseudoshewanella and Parashewanella.</title>
        <authorList>
            <person name="Wang G."/>
        </authorList>
    </citation>
    <scope>NUCLEOTIDE SEQUENCE [LARGE SCALE GENOMIC DNA]</scope>
    <source>
        <strain evidence="6 7">C51</strain>
    </source>
</reference>
<dbReference type="AlphaFoldDB" id="A0A3L8PYD9"/>
<comment type="similarity">
    <text evidence="1">Belongs to the LysR transcriptional regulatory family.</text>
</comment>
<dbReference type="GO" id="GO:0006351">
    <property type="term" value="P:DNA-templated transcription"/>
    <property type="evidence" value="ECO:0007669"/>
    <property type="project" value="TreeGrafter"/>
</dbReference>
<organism evidence="6 7">
    <name type="scientific">Parashewanella curva</name>
    <dbReference type="NCBI Taxonomy" id="2338552"/>
    <lineage>
        <taxon>Bacteria</taxon>
        <taxon>Pseudomonadati</taxon>
        <taxon>Pseudomonadota</taxon>
        <taxon>Gammaproteobacteria</taxon>
        <taxon>Alteromonadales</taxon>
        <taxon>Shewanellaceae</taxon>
        <taxon>Parashewanella</taxon>
    </lineage>
</organism>
<sequence length="308" mass="34371">MLPVNDMMLFVDVVKYKSFTAAAEKNEKTAAAVSKRISQLEASLGVELLKRTTRNLAPTEAGEILYRQCANIQLELGSVCDQVIDVHNNPKGKIKISALQNFSNLVLSDILEKFLAKYSDVELEITLDGALGPLPPIGEYDVAFRCGRLEDSSAISRLVFTHDYTVCASQSYLQRNGTPKTLNELTKHNCLDCHHGIQPKERVWTFFDGDEAYNIPVKTNVFTNNALFVKHLALSGVALIYAPTFIVADAINAGLLVPLLSQYKTITNSIYLIHPHTNKNLPKRIRCFIDFVFENLSVPSIQRDQQGR</sequence>
<dbReference type="Gene3D" id="3.40.190.290">
    <property type="match status" value="1"/>
</dbReference>
<dbReference type="FunFam" id="1.10.10.10:FF:000001">
    <property type="entry name" value="LysR family transcriptional regulator"/>
    <property type="match status" value="1"/>
</dbReference>
<dbReference type="SUPFAM" id="SSF46785">
    <property type="entry name" value="Winged helix' DNA-binding domain"/>
    <property type="match status" value="1"/>
</dbReference>
<keyword evidence="3" id="KW-0238">DNA-binding</keyword>
<dbReference type="InterPro" id="IPR058163">
    <property type="entry name" value="LysR-type_TF_proteobact-type"/>
</dbReference>
<dbReference type="OrthoDB" id="9786526at2"/>
<dbReference type="InterPro" id="IPR036388">
    <property type="entry name" value="WH-like_DNA-bd_sf"/>
</dbReference>
<dbReference type="GO" id="GO:0003700">
    <property type="term" value="F:DNA-binding transcription factor activity"/>
    <property type="evidence" value="ECO:0007669"/>
    <property type="project" value="InterPro"/>
</dbReference>